<evidence type="ECO:0008006" key="7">
    <source>
        <dbReference type="Google" id="ProtNLM"/>
    </source>
</evidence>
<name>A0A2S7XKI0_9GAMM</name>
<dbReference type="PANTHER" id="PTHR35568:SF1">
    <property type="entry name" value="TRANSCRIPTIONAL REGULATOR DAUR"/>
    <property type="match status" value="1"/>
</dbReference>
<reference evidence="4 5" key="2">
    <citation type="submission" date="2016-12" db="EMBL/GenBank/DDBJ databases">
        <title>Diversity of luminous bacteria.</title>
        <authorList>
            <person name="Yoshizawa S."/>
            <person name="Kogure K."/>
        </authorList>
    </citation>
    <scope>NUCLEOTIDE SEQUENCE [LARGE SCALE GENOMIC DNA]</scope>
    <source>
        <strain evidence="4 5">NBRC 105001</strain>
    </source>
</reference>
<dbReference type="InterPro" id="IPR013559">
    <property type="entry name" value="YheO"/>
</dbReference>
<dbReference type="OrthoDB" id="9796595at2"/>
<organism evidence="4 5">
    <name type="scientific">Aliivibrio sifiae</name>
    <dbReference type="NCBI Taxonomy" id="566293"/>
    <lineage>
        <taxon>Bacteria</taxon>
        <taxon>Pseudomonadati</taxon>
        <taxon>Pseudomonadota</taxon>
        <taxon>Gammaproteobacteria</taxon>
        <taxon>Vibrionales</taxon>
        <taxon>Vibrionaceae</taxon>
        <taxon>Aliivibrio</taxon>
    </lineage>
</organism>
<evidence type="ECO:0000313" key="6">
    <source>
        <dbReference type="Proteomes" id="UP001156660"/>
    </source>
</evidence>
<reference evidence="3" key="1">
    <citation type="journal article" date="2014" name="Int. J. Syst. Evol. Microbiol.">
        <title>Complete genome of a new Firmicutes species belonging to the dominant human colonic microbiota ('Ruminococcus bicirculans') reveals two chromosomes and a selective capacity to utilize plant glucans.</title>
        <authorList>
            <consortium name="NISC Comparative Sequencing Program"/>
            <person name="Wegmann U."/>
            <person name="Louis P."/>
            <person name="Goesmann A."/>
            <person name="Henrissat B."/>
            <person name="Duncan S.H."/>
            <person name="Flint H.J."/>
        </authorList>
    </citation>
    <scope>NUCLEOTIDE SEQUENCE</scope>
    <source>
        <strain evidence="3">NBRC 105001</strain>
    </source>
</reference>
<dbReference type="Pfam" id="PF08348">
    <property type="entry name" value="PAS_6"/>
    <property type="match status" value="1"/>
</dbReference>
<dbReference type="EMBL" id="BSOU01000016">
    <property type="protein sequence ID" value="GLR76941.1"/>
    <property type="molecule type" value="Genomic_DNA"/>
</dbReference>
<dbReference type="Proteomes" id="UP001156660">
    <property type="component" value="Unassembled WGS sequence"/>
</dbReference>
<sequence length="212" mass="23343">MLHKLSTADKLILQSTFSIVDGIAAMFGKHVEVVLHSLDSDNPSIIKIANGHVTGRGIGAPITNLALEKLKAGSDVSTPYFTRTDKGELMRSVTSMIRNEAGVPIALLCINSNLDVPMNSFFMDLFPQANQLAASPETFAKDSIEMLTDSIARIQSEVLEDESIAVSRRVRTIVERLHHQGAFNIKDATQITANILNVSKDSVYRYLRKFKL</sequence>
<evidence type="ECO:0000313" key="4">
    <source>
        <dbReference type="EMBL" id="PQJ94156.1"/>
    </source>
</evidence>
<proteinExistence type="predicted"/>
<comment type="caution">
    <text evidence="4">The sequence shown here is derived from an EMBL/GenBank/DDBJ whole genome shotgun (WGS) entry which is preliminary data.</text>
</comment>
<evidence type="ECO:0000313" key="3">
    <source>
        <dbReference type="EMBL" id="GLR76941.1"/>
    </source>
</evidence>
<evidence type="ECO:0000259" key="1">
    <source>
        <dbReference type="Pfam" id="PF08348"/>
    </source>
</evidence>
<dbReference type="PANTHER" id="PTHR35568">
    <property type="entry name" value="TRANSCRIPTIONAL REGULATOR DAUR"/>
    <property type="match status" value="1"/>
</dbReference>
<gene>
    <name evidence="4" type="ORF">BTO23_08750</name>
    <name evidence="3" type="ORF">GCM10007855_38160</name>
</gene>
<feature type="domain" description="Transcriptional regulator DauR-like HTH" evidence="2">
    <location>
        <begin position="151"/>
        <end position="208"/>
    </location>
</feature>
<feature type="domain" description="YheO-like" evidence="1">
    <location>
        <begin position="13"/>
        <end position="119"/>
    </location>
</feature>
<reference evidence="3" key="4">
    <citation type="submission" date="2023-01" db="EMBL/GenBank/DDBJ databases">
        <title>Draft genome sequence of Aliivibrio sifiae strain NBRC 105001.</title>
        <authorList>
            <person name="Sun Q."/>
            <person name="Mori K."/>
        </authorList>
    </citation>
    <scope>NUCLEOTIDE SEQUENCE</scope>
    <source>
        <strain evidence="3">NBRC 105001</strain>
    </source>
</reference>
<dbReference type="InterPro" id="IPR039446">
    <property type="entry name" value="DauR-like"/>
</dbReference>
<dbReference type="RefSeq" id="WP_060993638.1">
    <property type="nucleotide sequence ID" value="NZ_BSOU01000016.1"/>
</dbReference>
<evidence type="ECO:0000313" key="5">
    <source>
        <dbReference type="Proteomes" id="UP000239273"/>
    </source>
</evidence>
<dbReference type="InterPro" id="IPR039445">
    <property type="entry name" value="DauR-like_HTH"/>
</dbReference>
<keyword evidence="6" id="KW-1185">Reference proteome</keyword>
<dbReference type="Pfam" id="PF13309">
    <property type="entry name" value="HTH_22"/>
    <property type="match status" value="1"/>
</dbReference>
<dbReference type="EMBL" id="MSCP01000001">
    <property type="protein sequence ID" value="PQJ94156.1"/>
    <property type="molecule type" value="Genomic_DNA"/>
</dbReference>
<dbReference type="AlphaFoldDB" id="A0A2S7XKI0"/>
<reference evidence="6" key="3">
    <citation type="journal article" date="2019" name="Int. J. Syst. Evol. Microbiol.">
        <title>The Global Catalogue of Microorganisms (GCM) 10K type strain sequencing project: providing services to taxonomists for standard genome sequencing and annotation.</title>
        <authorList>
            <consortium name="The Broad Institute Genomics Platform"/>
            <consortium name="The Broad Institute Genome Sequencing Center for Infectious Disease"/>
            <person name="Wu L."/>
            <person name="Ma J."/>
        </authorList>
    </citation>
    <scope>NUCLEOTIDE SEQUENCE [LARGE SCALE GENOMIC DNA]</scope>
    <source>
        <strain evidence="6">NBRC 105001</strain>
    </source>
</reference>
<evidence type="ECO:0000259" key="2">
    <source>
        <dbReference type="Pfam" id="PF13309"/>
    </source>
</evidence>
<dbReference type="Proteomes" id="UP000239273">
    <property type="component" value="Unassembled WGS sequence"/>
</dbReference>
<accession>A0A2S7XKI0</accession>
<protein>
    <recommendedName>
        <fullName evidence="7">YheO-like PAS domain protein</fullName>
    </recommendedName>
</protein>